<dbReference type="AlphaFoldDB" id="A0A8T6R6E0"/>
<sequence length="433" mass="46385">MTRWTHQRVLDAAPDAASVSSARALARPGPWSDTGATEHLLWGRCQGSGRTPYQVSIDLDGPAYRCSCPSRKFPCKHALALLLLWSGGGDVAAVSEPSDFAGEWAAARAGRVAAAAAAPAKAAPDPEARARRVEERVATMTAGLEEFGLWLADLVRGGTAAARSRDASYWDGAAARLVDGQCPALAADVRDAGSAAHRREDWNEHLLRRAGRWWTIVGAWGRREDLSADHRADLRTALGWAYATEEVRGADEVTDRWLVLGSHRSDDGRLQEQRTWFRGLDTGETLVVLDFAGGGQPLPVAQLTGAVVEATLARYPGSAPRRALLVDDPVPLPDADLPAPAGVGLVDGLDAAARLRAGAPLVRRVPLLLDDVRVGVDDVVDADGRALRLVAGRDPWPVLAATGGRPTRCFGEWEDDAFRPLAVHLEDRWAACE</sequence>
<protein>
    <submittedName>
        <fullName evidence="3">SWIM zinc finger family protein</fullName>
    </submittedName>
</protein>
<dbReference type="Pfam" id="PF04434">
    <property type="entry name" value="SWIM"/>
    <property type="match status" value="1"/>
</dbReference>
<dbReference type="PROSITE" id="PS50966">
    <property type="entry name" value="ZF_SWIM"/>
    <property type="match status" value="1"/>
</dbReference>
<reference evidence="3" key="1">
    <citation type="submission" date="2020-03" db="EMBL/GenBank/DDBJ databases">
        <title>Phycicoccus flavus sp. nov., a novel endophytic actinobacterium isolated from branch of Kandelia candel.</title>
        <authorList>
            <person name="Tuo L."/>
        </authorList>
    </citation>
    <scope>NUCLEOTIDE SEQUENCE</scope>
    <source>
        <strain evidence="3">CMS6Z-2</strain>
    </source>
</reference>
<keyword evidence="1" id="KW-0862">Zinc</keyword>
<gene>
    <name evidence="3" type="ORF">EPD83_014860</name>
</gene>
<keyword evidence="1" id="KW-0863">Zinc-finger</keyword>
<organism evidence="3 4">
    <name type="scientific">Phycicoccus flavus</name>
    <dbReference type="NCBI Taxonomy" id="2502783"/>
    <lineage>
        <taxon>Bacteria</taxon>
        <taxon>Bacillati</taxon>
        <taxon>Actinomycetota</taxon>
        <taxon>Actinomycetes</taxon>
        <taxon>Micrococcales</taxon>
        <taxon>Intrasporangiaceae</taxon>
        <taxon>Phycicoccus</taxon>
    </lineage>
</organism>
<comment type="caution">
    <text evidence="3">The sequence shown here is derived from an EMBL/GenBank/DDBJ whole genome shotgun (WGS) entry which is preliminary data.</text>
</comment>
<dbReference type="Proteomes" id="UP000287866">
    <property type="component" value="Unassembled WGS sequence"/>
</dbReference>
<feature type="domain" description="SWIM-type" evidence="2">
    <location>
        <begin position="53"/>
        <end position="86"/>
    </location>
</feature>
<dbReference type="EMBL" id="SAYU02000055">
    <property type="protein sequence ID" value="NHA69322.1"/>
    <property type="molecule type" value="Genomic_DNA"/>
</dbReference>
<evidence type="ECO:0000259" key="2">
    <source>
        <dbReference type="PROSITE" id="PS50966"/>
    </source>
</evidence>
<evidence type="ECO:0000256" key="1">
    <source>
        <dbReference type="PROSITE-ProRule" id="PRU00325"/>
    </source>
</evidence>
<keyword evidence="1" id="KW-0479">Metal-binding</keyword>
<dbReference type="InterPro" id="IPR007527">
    <property type="entry name" value="Znf_SWIM"/>
</dbReference>
<proteinExistence type="predicted"/>
<evidence type="ECO:0000313" key="4">
    <source>
        <dbReference type="Proteomes" id="UP000287866"/>
    </source>
</evidence>
<dbReference type="GO" id="GO:0008270">
    <property type="term" value="F:zinc ion binding"/>
    <property type="evidence" value="ECO:0007669"/>
    <property type="project" value="UniProtKB-KW"/>
</dbReference>
<dbReference type="RefSeq" id="WP_165566784.1">
    <property type="nucleotide sequence ID" value="NZ_SAYU02000055.1"/>
</dbReference>
<keyword evidence="4" id="KW-1185">Reference proteome</keyword>
<accession>A0A8T6R6E0</accession>
<evidence type="ECO:0000313" key="3">
    <source>
        <dbReference type="EMBL" id="NHA69322.1"/>
    </source>
</evidence>
<name>A0A8T6R6E0_9MICO</name>